<dbReference type="InterPro" id="IPR023754">
    <property type="entry name" value="HemeA_Synthase_type2"/>
</dbReference>
<evidence type="ECO:0000256" key="10">
    <source>
        <dbReference type="ARBA" id="ARBA00044501"/>
    </source>
</evidence>
<keyword evidence="9 12" id="KW-0472">Membrane</keyword>
<dbReference type="GO" id="GO:0016653">
    <property type="term" value="F:oxidoreductase activity, acting on NAD(P)H, heme protein as acceptor"/>
    <property type="evidence" value="ECO:0007669"/>
    <property type="project" value="TreeGrafter"/>
</dbReference>
<dbReference type="EMBL" id="ML213504">
    <property type="protein sequence ID" value="TFK56021.1"/>
    <property type="molecule type" value="Genomic_DNA"/>
</dbReference>
<keyword evidence="6" id="KW-0560">Oxidoreductase</keyword>
<feature type="transmembrane region" description="Helical" evidence="12">
    <location>
        <begin position="458"/>
        <end position="478"/>
    </location>
</feature>
<comment type="cofactor">
    <cofactor evidence="1">
        <name>heme b</name>
        <dbReference type="ChEBI" id="CHEBI:60344"/>
    </cofactor>
</comment>
<feature type="transmembrane region" description="Helical" evidence="12">
    <location>
        <begin position="323"/>
        <end position="348"/>
    </location>
</feature>
<dbReference type="GO" id="GO:0006784">
    <property type="term" value="P:heme A biosynthetic process"/>
    <property type="evidence" value="ECO:0007669"/>
    <property type="project" value="InterPro"/>
</dbReference>
<dbReference type="GO" id="GO:0120547">
    <property type="term" value="F:heme A synthase activity"/>
    <property type="evidence" value="ECO:0007669"/>
    <property type="project" value="UniProtKB-EC"/>
</dbReference>
<comment type="subcellular location">
    <subcellularLocation>
        <location evidence="2">Membrane</location>
        <topology evidence="2">Multi-pass membrane protein</topology>
    </subcellularLocation>
</comment>
<dbReference type="AlphaFoldDB" id="A0A5C3NQP1"/>
<keyword evidence="5 12" id="KW-1133">Transmembrane helix</keyword>
<evidence type="ECO:0000256" key="1">
    <source>
        <dbReference type="ARBA" id="ARBA00001970"/>
    </source>
</evidence>
<sequence length="503" mass="54379">MLSVAFAKALRVNPLAAKRALPCLRSLHSASSGLATARLHAQITGAAAKGLRGAAQTSRCYAALAKQAFASAKVKALEPRFFSSNSARQDAARAGALDPPLPTLSPPVVGRWLLFSSALVFAVIVVGGVTRLTESGLSITEWKPISGILPPLSQGEWQAEFDKYKATPEFKMLNHSISLEEFKSIFWMEWGHRVLGRIIGITFVVPLAYFALRKQLTSSLPRQLTAMAALIGLQGLLGWYMVKSGLEDSIIETNSIPRVSQYRLAAHLGTAFVLYGGMLGTGLAALFDWKYATQGAWSGLKDASAWQSVLSNPHVKRFSRASWALTGLVFLTALSGAFVAGLDAGLLYNEFPLMGGRLAPPSNELFDPAYAKDPNGSDIWWRNIFENPTTVQFDHRVLATTTYFATAALWLASRRPAYRAVLTPMTKRFAAAAFGVANIQVILGISTLLYLVPVSLAACHQAGSVALLTSMIHLLVALRRPGAAARAWRDVSMAAQRQRKASH</sequence>
<evidence type="ECO:0000256" key="4">
    <source>
        <dbReference type="ARBA" id="ARBA00022723"/>
    </source>
</evidence>
<dbReference type="Pfam" id="PF02628">
    <property type="entry name" value="COX15-CtaA"/>
    <property type="match status" value="1"/>
</dbReference>
<proteinExistence type="inferred from homology"/>
<feature type="transmembrane region" description="Helical" evidence="12">
    <location>
        <begin position="262"/>
        <end position="287"/>
    </location>
</feature>
<keyword evidence="7" id="KW-0408">Iron</keyword>
<dbReference type="STRING" id="5364.A0A5C3NQP1"/>
<organism evidence="13 14">
    <name type="scientific">Heliocybe sulcata</name>
    <dbReference type="NCBI Taxonomy" id="5364"/>
    <lineage>
        <taxon>Eukaryota</taxon>
        <taxon>Fungi</taxon>
        <taxon>Dikarya</taxon>
        <taxon>Basidiomycota</taxon>
        <taxon>Agaricomycotina</taxon>
        <taxon>Agaricomycetes</taxon>
        <taxon>Gloeophyllales</taxon>
        <taxon>Gloeophyllaceae</taxon>
        <taxon>Heliocybe</taxon>
    </lineage>
</organism>
<evidence type="ECO:0000256" key="5">
    <source>
        <dbReference type="ARBA" id="ARBA00022989"/>
    </source>
</evidence>
<evidence type="ECO:0000256" key="7">
    <source>
        <dbReference type="ARBA" id="ARBA00023004"/>
    </source>
</evidence>
<evidence type="ECO:0000256" key="2">
    <source>
        <dbReference type="ARBA" id="ARBA00004141"/>
    </source>
</evidence>
<dbReference type="InterPro" id="IPR003780">
    <property type="entry name" value="COX15/CtaA_fam"/>
</dbReference>
<gene>
    <name evidence="13" type="ORF">OE88DRAFT_1673142</name>
</gene>
<name>A0A5C3NQP1_9AGAM</name>
<evidence type="ECO:0000256" key="9">
    <source>
        <dbReference type="ARBA" id="ARBA00023136"/>
    </source>
</evidence>
<feature type="transmembrane region" description="Helical" evidence="12">
    <location>
        <begin position="194"/>
        <end position="212"/>
    </location>
</feature>
<feature type="transmembrane region" description="Helical" evidence="12">
    <location>
        <begin position="224"/>
        <end position="242"/>
    </location>
</feature>
<dbReference type="PANTHER" id="PTHR23289">
    <property type="entry name" value="CYTOCHROME C OXIDASE ASSEMBLY PROTEIN COX15"/>
    <property type="match status" value="1"/>
</dbReference>
<evidence type="ECO:0000313" key="13">
    <source>
        <dbReference type="EMBL" id="TFK56021.1"/>
    </source>
</evidence>
<evidence type="ECO:0000256" key="12">
    <source>
        <dbReference type="SAM" id="Phobius"/>
    </source>
</evidence>
<feature type="transmembrane region" description="Helical" evidence="12">
    <location>
        <begin position="112"/>
        <end position="132"/>
    </location>
</feature>
<dbReference type="GO" id="GO:0005743">
    <property type="term" value="C:mitochondrial inner membrane"/>
    <property type="evidence" value="ECO:0007669"/>
    <property type="project" value="TreeGrafter"/>
</dbReference>
<evidence type="ECO:0000256" key="6">
    <source>
        <dbReference type="ARBA" id="ARBA00023002"/>
    </source>
</evidence>
<keyword evidence="14" id="KW-1185">Reference proteome</keyword>
<comment type="pathway">
    <text evidence="10">Porphyrin-containing compound metabolism; heme A biosynthesis; heme A from heme O: step 1/1.</text>
</comment>
<dbReference type="OrthoDB" id="1726137at2759"/>
<dbReference type="GO" id="GO:0046872">
    <property type="term" value="F:metal ion binding"/>
    <property type="evidence" value="ECO:0007669"/>
    <property type="project" value="UniProtKB-KW"/>
</dbReference>
<comment type="catalytic activity">
    <reaction evidence="11">
        <text>Fe(II)-heme o + 2 A + H2O = Fe(II)-heme a + 2 AH2</text>
        <dbReference type="Rhea" id="RHEA:63388"/>
        <dbReference type="ChEBI" id="CHEBI:13193"/>
        <dbReference type="ChEBI" id="CHEBI:15377"/>
        <dbReference type="ChEBI" id="CHEBI:17499"/>
        <dbReference type="ChEBI" id="CHEBI:60530"/>
        <dbReference type="ChEBI" id="CHEBI:61715"/>
        <dbReference type="EC" id="1.17.99.9"/>
    </reaction>
    <physiologicalReaction direction="left-to-right" evidence="11">
        <dbReference type="Rhea" id="RHEA:63389"/>
    </physiologicalReaction>
</comment>
<evidence type="ECO:0000256" key="11">
    <source>
        <dbReference type="ARBA" id="ARBA00048044"/>
    </source>
</evidence>
<evidence type="ECO:0000256" key="3">
    <source>
        <dbReference type="ARBA" id="ARBA00022692"/>
    </source>
</evidence>
<reference evidence="13 14" key="1">
    <citation type="journal article" date="2019" name="Nat. Ecol. Evol.">
        <title>Megaphylogeny resolves global patterns of mushroom evolution.</title>
        <authorList>
            <person name="Varga T."/>
            <person name="Krizsan K."/>
            <person name="Foldi C."/>
            <person name="Dima B."/>
            <person name="Sanchez-Garcia M."/>
            <person name="Sanchez-Ramirez S."/>
            <person name="Szollosi G.J."/>
            <person name="Szarkandi J.G."/>
            <person name="Papp V."/>
            <person name="Albert L."/>
            <person name="Andreopoulos W."/>
            <person name="Angelini C."/>
            <person name="Antonin V."/>
            <person name="Barry K.W."/>
            <person name="Bougher N.L."/>
            <person name="Buchanan P."/>
            <person name="Buyck B."/>
            <person name="Bense V."/>
            <person name="Catcheside P."/>
            <person name="Chovatia M."/>
            <person name="Cooper J."/>
            <person name="Damon W."/>
            <person name="Desjardin D."/>
            <person name="Finy P."/>
            <person name="Geml J."/>
            <person name="Haridas S."/>
            <person name="Hughes K."/>
            <person name="Justo A."/>
            <person name="Karasinski D."/>
            <person name="Kautmanova I."/>
            <person name="Kiss B."/>
            <person name="Kocsube S."/>
            <person name="Kotiranta H."/>
            <person name="LaButti K.M."/>
            <person name="Lechner B.E."/>
            <person name="Liimatainen K."/>
            <person name="Lipzen A."/>
            <person name="Lukacs Z."/>
            <person name="Mihaltcheva S."/>
            <person name="Morgado L.N."/>
            <person name="Niskanen T."/>
            <person name="Noordeloos M.E."/>
            <person name="Ohm R.A."/>
            <person name="Ortiz-Santana B."/>
            <person name="Ovrebo C."/>
            <person name="Racz N."/>
            <person name="Riley R."/>
            <person name="Savchenko A."/>
            <person name="Shiryaev A."/>
            <person name="Soop K."/>
            <person name="Spirin V."/>
            <person name="Szebenyi C."/>
            <person name="Tomsovsky M."/>
            <person name="Tulloss R.E."/>
            <person name="Uehling J."/>
            <person name="Grigoriev I.V."/>
            <person name="Vagvolgyi C."/>
            <person name="Papp T."/>
            <person name="Martin F.M."/>
            <person name="Miettinen O."/>
            <person name="Hibbett D.S."/>
            <person name="Nagy L.G."/>
        </authorList>
    </citation>
    <scope>NUCLEOTIDE SEQUENCE [LARGE SCALE GENOMIC DNA]</scope>
    <source>
        <strain evidence="13 14">OMC1185</strain>
    </source>
</reference>
<keyword evidence="4" id="KW-0479">Metal-binding</keyword>
<keyword evidence="8" id="KW-0350">Heme biosynthesis</keyword>
<dbReference type="HAMAP" id="MF_01665">
    <property type="entry name" value="HemeA_synth_type2"/>
    <property type="match status" value="1"/>
</dbReference>
<accession>A0A5C3NQP1</accession>
<evidence type="ECO:0000313" key="14">
    <source>
        <dbReference type="Proteomes" id="UP000305948"/>
    </source>
</evidence>
<protein>
    <submittedName>
        <fullName evidence="13">COX15-CtaA-domain-containing protein</fullName>
    </submittedName>
</protein>
<feature type="transmembrane region" description="Helical" evidence="12">
    <location>
        <begin position="429"/>
        <end position="452"/>
    </location>
</feature>
<dbReference type="PANTHER" id="PTHR23289:SF2">
    <property type="entry name" value="CYTOCHROME C OXIDASE ASSEMBLY PROTEIN COX15 HOMOLOG"/>
    <property type="match status" value="1"/>
</dbReference>
<evidence type="ECO:0000256" key="8">
    <source>
        <dbReference type="ARBA" id="ARBA00023133"/>
    </source>
</evidence>
<dbReference type="Proteomes" id="UP000305948">
    <property type="component" value="Unassembled WGS sequence"/>
</dbReference>
<keyword evidence="3 12" id="KW-0812">Transmembrane</keyword>